<evidence type="ECO:0000256" key="1">
    <source>
        <dbReference type="ARBA" id="ARBA00006484"/>
    </source>
</evidence>
<dbReference type="InterPro" id="IPR002347">
    <property type="entry name" value="SDR_fam"/>
</dbReference>
<dbReference type="Pfam" id="PF13561">
    <property type="entry name" value="adh_short_C2"/>
    <property type="match status" value="1"/>
</dbReference>
<comment type="similarity">
    <text evidence="1">Belongs to the short-chain dehydrogenases/reductases (SDR) family.</text>
</comment>
<reference evidence="3" key="1">
    <citation type="submission" date="2016-10" db="EMBL/GenBank/DDBJ databases">
        <authorList>
            <person name="Varghese N."/>
            <person name="Submissions S."/>
        </authorList>
    </citation>
    <scope>NUCLEOTIDE SEQUENCE [LARGE SCALE GENOMIC DNA]</scope>
    <source>
        <strain evidence="3">DSM 21424</strain>
    </source>
</reference>
<dbReference type="InterPro" id="IPR036291">
    <property type="entry name" value="NAD(P)-bd_dom_sf"/>
</dbReference>
<dbReference type="PANTHER" id="PTHR42760">
    <property type="entry name" value="SHORT-CHAIN DEHYDROGENASES/REDUCTASES FAMILY MEMBER"/>
    <property type="match status" value="1"/>
</dbReference>
<organism evidence="2 3">
    <name type="scientific">Limimaricola pyoseonensis</name>
    <dbReference type="NCBI Taxonomy" id="521013"/>
    <lineage>
        <taxon>Bacteria</taxon>
        <taxon>Pseudomonadati</taxon>
        <taxon>Pseudomonadota</taxon>
        <taxon>Alphaproteobacteria</taxon>
        <taxon>Rhodobacterales</taxon>
        <taxon>Paracoccaceae</taxon>
        <taxon>Limimaricola</taxon>
    </lineage>
</organism>
<dbReference type="OrthoDB" id="198783at2"/>
<accession>A0A1G7AYE0</accession>
<dbReference type="PANTHER" id="PTHR42760:SF123">
    <property type="entry name" value="OXIDOREDUCTASE"/>
    <property type="match status" value="1"/>
</dbReference>
<proteinExistence type="inferred from homology"/>
<sequence>MPRLADRTCLITGAARGIGAAIARRFATEGAHVIVTDRDAGAAEALAREIGGTGRGLDVTDEAGWQALAGAHPMLDVLVNNAGITGFEAGAAPHDPEAVALPDWRRVMAVNLDGAMLGCRHALRLMRGRGGAIVNIASRSGQTGVAGAAAYAASKAGLLSLTKSVALHGAAMSPPVRCNAVVPGAVLTGIWEPMLGSGPDRAERMAALTADTPLARFGRPEEVAAACVTLASDESAFVTGAEFAVDGGLSAR</sequence>
<evidence type="ECO:0000313" key="2">
    <source>
        <dbReference type="EMBL" id="SDE19898.1"/>
    </source>
</evidence>
<gene>
    <name evidence="2" type="ORF">SAMN04488567_1164</name>
</gene>
<protein>
    <submittedName>
        <fullName evidence="2">NAD(P)-dependent dehydrogenase, short-chain alcohol dehydrogenase family</fullName>
    </submittedName>
</protein>
<dbReference type="Proteomes" id="UP000198922">
    <property type="component" value="Unassembled WGS sequence"/>
</dbReference>
<dbReference type="PRINTS" id="PR00081">
    <property type="entry name" value="GDHRDH"/>
</dbReference>
<dbReference type="PROSITE" id="PS00061">
    <property type="entry name" value="ADH_SHORT"/>
    <property type="match status" value="1"/>
</dbReference>
<dbReference type="EMBL" id="FNAT01000001">
    <property type="protein sequence ID" value="SDE19898.1"/>
    <property type="molecule type" value="Genomic_DNA"/>
</dbReference>
<name>A0A1G7AYE0_9RHOB</name>
<dbReference type="SUPFAM" id="SSF51735">
    <property type="entry name" value="NAD(P)-binding Rossmann-fold domains"/>
    <property type="match status" value="1"/>
</dbReference>
<dbReference type="PRINTS" id="PR00080">
    <property type="entry name" value="SDRFAMILY"/>
</dbReference>
<dbReference type="STRING" id="521013.SAMN04488567_1164"/>
<evidence type="ECO:0000313" key="3">
    <source>
        <dbReference type="Proteomes" id="UP000198922"/>
    </source>
</evidence>
<dbReference type="GO" id="GO:0016616">
    <property type="term" value="F:oxidoreductase activity, acting on the CH-OH group of donors, NAD or NADP as acceptor"/>
    <property type="evidence" value="ECO:0007669"/>
    <property type="project" value="TreeGrafter"/>
</dbReference>
<dbReference type="FunFam" id="3.40.50.720:FF:000084">
    <property type="entry name" value="Short-chain dehydrogenase reductase"/>
    <property type="match status" value="1"/>
</dbReference>
<dbReference type="AlphaFoldDB" id="A0A1G7AYE0"/>
<dbReference type="InterPro" id="IPR020904">
    <property type="entry name" value="Sc_DH/Rdtase_CS"/>
</dbReference>
<keyword evidence="3" id="KW-1185">Reference proteome</keyword>
<dbReference type="RefSeq" id="WP_090110058.1">
    <property type="nucleotide sequence ID" value="NZ_FNAT01000001.1"/>
</dbReference>
<dbReference type="Gene3D" id="3.40.50.720">
    <property type="entry name" value="NAD(P)-binding Rossmann-like Domain"/>
    <property type="match status" value="1"/>
</dbReference>
<dbReference type="GO" id="GO:0030497">
    <property type="term" value="P:fatty acid elongation"/>
    <property type="evidence" value="ECO:0007669"/>
    <property type="project" value="TreeGrafter"/>
</dbReference>